<dbReference type="AlphaFoldDB" id="A0A252F7P7"/>
<evidence type="ECO:0000313" key="2">
    <source>
        <dbReference type="Proteomes" id="UP000194903"/>
    </source>
</evidence>
<organism evidence="1 2">
    <name type="scientific">Butyricicoccus porcorum</name>
    <dbReference type="NCBI Taxonomy" id="1945634"/>
    <lineage>
        <taxon>Bacteria</taxon>
        <taxon>Bacillati</taxon>
        <taxon>Bacillota</taxon>
        <taxon>Clostridia</taxon>
        <taxon>Eubacteriales</taxon>
        <taxon>Butyricicoccaceae</taxon>
        <taxon>Butyricicoccus</taxon>
    </lineage>
</organism>
<reference evidence="1 2" key="1">
    <citation type="submission" date="2017-05" db="EMBL/GenBank/DDBJ databases">
        <title>Butyricicoccus porcorum sp. nov. a butyrate-producing bacterium from the swine intestinal tract.</title>
        <authorList>
            <person name="Trachsel J."/>
            <person name="Humphrey S."/>
            <person name="Allen H.K."/>
        </authorList>
    </citation>
    <scope>NUCLEOTIDE SEQUENCE [LARGE SCALE GENOMIC DNA]</scope>
    <source>
        <strain evidence="1">BB10</strain>
    </source>
</reference>
<keyword evidence="2" id="KW-1185">Reference proteome</keyword>
<accession>A0A252F7P7</accession>
<dbReference type="Proteomes" id="UP000194903">
    <property type="component" value="Unassembled WGS sequence"/>
</dbReference>
<protein>
    <submittedName>
        <fullName evidence="1">Uncharacterized protein</fullName>
    </submittedName>
</protein>
<comment type="caution">
    <text evidence="1">The sequence shown here is derived from an EMBL/GenBank/DDBJ whole genome shotgun (WGS) entry which is preliminary data.</text>
</comment>
<gene>
    <name evidence="1" type="ORF">CBW42_00865</name>
</gene>
<dbReference type="EMBL" id="NHOC01000001">
    <property type="protein sequence ID" value="OUM21808.1"/>
    <property type="molecule type" value="Genomic_DNA"/>
</dbReference>
<evidence type="ECO:0000313" key="1">
    <source>
        <dbReference type="EMBL" id="OUM21808.1"/>
    </source>
</evidence>
<name>A0A252F7P7_9FIRM</name>
<proteinExistence type="predicted"/>
<sequence>MSTIFKQIAKSACARAKSIESTNMTAEPADRQAHGLHPLFSCPFDIPAENTGNRKELCFFAVRHSGFVLY</sequence>